<accession>A0ABR6ZI38</accession>
<sequence length="371" mass="42351">MHVPTVHDVIKPYQKYPKVIQQSILRVETHPAFSILTKAGKRVLKCLLTRVNQGDGEFPIRARLDMVAEGADVSYKTVQRTMQILKSLTWLSPVSPGRTDWGTFSSFRYQFSADFCSLVKLPTKSKTINQIEDETILSDGTVYIDLSFKEDQLKISLENKGKNPITLPEELRELEAFGVKETGICKLRGLAHTAGYKLEHIWTVAKSYCEKFRINGNRLYRYISRMIQTTSDYEKRALQILRMNDVSETSTIEKPNGAKYSFKNFVGTGVRVRIFDGIAEVIKQNGDVFTVSGDALKKLYKDIEDRRLVNQDDSRYCANRAPETEKRSKDANNNVRCTTSVHSPVLSTIEMRPAMVEANRLLIRQLLNIRK</sequence>
<dbReference type="RefSeq" id="WP_186957082.1">
    <property type="nucleotide sequence ID" value="NZ_JACOFX010000031.1"/>
</dbReference>
<dbReference type="Proteomes" id="UP000646911">
    <property type="component" value="Unassembled WGS sequence"/>
</dbReference>
<evidence type="ECO:0000313" key="2">
    <source>
        <dbReference type="Proteomes" id="UP000646911"/>
    </source>
</evidence>
<organism evidence="1 2">
    <name type="scientific">Undibacterium umbellatum</name>
    <dbReference type="NCBI Taxonomy" id="2762300"/>
    <lineage>
        <taxon>Bacteria</taxon>
        <taxon>Pseudomonadati</taxon>
        <taxon>Pseudomonadota</taxon>
        <taxon>Betaproteobacteria</taxon>
        <taxon>Burkholderiales</taxon>
        <taxon>Oxalobacteraceae</taxon>
        <taxon>Undibacterium</taxon>
    </lineage>
</organism>
<protein>
    <submittedName>
        <fullName evidence="1">Uncharacterized protein</fullName>
    </submittedName>
</protein>
<proteinExistence type="predicted"/>
<dbReference type="EMBL" id="JACOFX010000031">
    <property type="protein sequence ID" value="MBC3911370.1"/>
    <property type="molecule type" value="Genomic_DNA"/>
</dbReference>
<name>A0ABR6ZI38_9BURK</name>
<comment type="caution">
    <text evidence="1">The sequence shown here is derived from an EMBL/GenBank/DDBJ whole genome shotgun (WGS) entry which is preliminary data.</text>
</comment>
<reference evidence="1 2" key="1">
    <citation type="submission" date="2020-08" db="EMBL/GenBank/DDBJ databases">
        <title>Novel species isolated from subtropical streams in China.</title>
        <authorList>
            <person name="Lu H."/>
        </authorList>
    </citation>
    <scope>NUCLEOTIDE SEQUENCE [LARGE SCALE GENOMIC DNA]</scope>
    <source>
        <strain evidence="1 2">NL8W</strain>
    </source>
</reference>
<evidence type="ECO:0000313" key="1">
    <source>
        <dbReference type="EMBL" id="MBC3911370.1"/>
    </source>
</evidence>
<keyword evidence="2" id="KW-1185">Reference proteome</keyword>
<gene>
    <name evidence="1" type="ORF">H8L47_27795</name>
</gene>